<dbReference type="PANTHER" id="PTHR47843:SF2">
    <property type="entry name" value="BTB DOMAIN-CONTAINING PROTEIN"/>
    <property type="match status" value="1"/>
</dbReference>
<feature type="domain" description="BTB" evidence="1">
    <location>
        <begin position="8"/>
        <end position="76"/>
    </location>
</feature>
<gene>
    <name evidence="2" type="ORF">LTR36_006435</name>
</gene>
<comment type="caution">
    <text evidence="2">The sequence shown here is derived from an EMBL/GenBank/DDBJ whole genome shotgun (WGS) entry which is preliminary data.</text>
</comment>
<evidence type="ECO:0000313" key="3">
    <source>
        <dbReference type="Proteomes" id="UP001324427"/>
    </source>
</evidence>
<dbReference type="Gene3D" id="3.30.710.10">
    <property type="entry name" value="Potassium Channel Kv1.1, Chain A"/>
    <property type="match status" value="1"/>
</dbReference>
<reference evidence="2 3" key="1">
    <citation type="submission" date="2021-11" db="EMBL/GenBank/DDBJ databases">
        <title>Black yeast isolated from Biological Soil Crust.</title>
        <authorList>
            <person name="Kurbessoian T."/>
        </authorList>
    </citation>
    <scope>NUCLEOTIDE SEQUENCE [LARGE SCALE GENOMIC DNA]</scope>
    <source>
        <strain evidence="2 3">CCFEE 5522</strain>
    </source>
</reference>
<accession>A0AAV9JV15</accession>
<name>A0AAV9JV15_9PEZI</name>
<protein>
    <recommendedName>
        <fullName evidence="1">BTB domain-containing protein</fullName>
    </recommendedName>
</protein>
<dbReference type="PROSITE" id="PS50097">
    <property type="entry name" value="BTB"/>
    <property type="match status" value="1"/>
</dbReference>
<organism evidence="2 3">
    <name type="scientific">Oleoguttula mirabilis</name>
    <dbReference type="NCBI Taxonomy" id="1507867"/>
    <lineage>
        <taxon>Eukaryota</taxon>
        <taxon>Fungi</taxon>
        <taxon>Dikarya</taxon>
        <taxon>Ascomycota</taxon>
        <taxon>Pezizomycotina</taxon>
        <taxon>Dothideomycetes</taxon>
        <taxon>Dothideomycetidae</taxon>
        <taxon>Mycosphaerellales</taxon>
        <taxon>Teratosphaeriaceae</taxon>
        <taxon>Oleoguttula</taxon>
    </lineage>
</organism>
<sequence length="227" mass="26329">MADIDFTRAFRVLVGPEKQAFTVHHDIINRRSAFFRAASSERWTSVEKVIELPDDKSQVFARYLQCLYNNKTWFDDLSQPRGMTGEGDFDLRANRTILRLVHAYILADKLQDLKSCNLIIDRLIHDSDELQRIPNNYALNLIYNQTPKASPLRKLVVDFLVYEANAENDSYNMEDAPIEFLQEVIREDARLKNENARERVEDVFAQKVSELGKCRAHQHDASHAVCE</sequence>
<evidence type="ECO:0000313" key="2">
    <source>
        <dbReference type="EMBL" id="KAK4549438.1"/>
    </source>
</evidence>
<dbReference type="EMBL" id="JAVFHQ010000004">
    <property type="protein sequence ID" value="KAK4549438.1"/>
    <property type="molecule type" value="Genomic_DNA"/>
</dbReference>
<evidence type="ECO:0000259" key="1">
    <source>
        <dbReference type="PROSITE" id="PS50097"/>
    </source>
</evidence>
<dbReference type="AlphaFoldDB" id="A0AAV9JV15"/>
<dbReference type="PANTHER" id="PTHR47843">
    <property type="entry name" value="BTB DOMAIN-CONTAINING PROTEIN-RELATED"/>
    <property type="match status" value="1"/>
</dbReference>
<proteinExistence type="predicted"/>
<dbReference type="InterPro" id="IPR011333">
    <property type="entry name" value="SKP1/BTB/POZ_sf"/>
</dbReference>
<keyword evidence="3" id="KW-1185">Reference proteome</keyword>
<dbReference type="Proteomes" id="UP001324427">
    <property type="component" value="Unassembled WGS sequence"/>
</dbReference>
<dbReference type="InterPro" id="IPR000210">
    <property type="entry name" value="BTB/POZ_dom"/>
</dbReference>